<name>A0A146KFM9_9EUKA</name>
<gene>
    <name evidence="3" type="ORF">TPC1_11477</name>
</gene>
<feature type="non-terminal residue" evidence="3">
    <location>
        <position position="1"/>
    </location>
</feature>
<reference evidence="3" key="1">
    <citation type="submission" date="2015-07" db="EMBL/GenBank/DDBJ databases">
        <title>Adaptation to a free-living lifestyle via gene acquisitions in the diplomonad Trepomonas sp. PC1.</title>
        <authorList>
            <person name="Xu F."/>
            <person name="Jerlstrom-Hultqvist J."/>
            <person name="Kolisko M."/>
            <person name="Simpson A.G.B."/>
            <person name="Roger A.J."/>
            <person name="Svard S.G."/>
            <person name="Andersson J.O."/>
        </authorList>
    </citation>
    <scope>NUCLEOTIDE SEQUENCE</scope>
    <source>
        <strain evidence="3">PC1</strain>
    </source>
</reference>
<feature type="region of interest" description="Disordered" evidence="1">
    <location>
        <begin position="124"/>
        <end position="167"/>
    </location>
</feature>
<evidence type="ECO:0000256" key="2">
    <source>
        <dbReference type="SAM" id="Phobius"/>
    </source>
</evidence>
<keyword evidence="2" id="KW-0812">Transmembrane</keyword>
<proteinExistence type="predicted"/>
<accession>A0A146KFM9</accession>
<evidence type="ECO:0000256" key="1">
    <source>
        <dbReference type="SAM" id="MobiDB-lite"/>
    </source>
</evidence>
<dbReference type="EMBL" id="GDID01001093">
    <property type="protein sequence ID" value="JAP95513.1"/>
    <property type="molecule type" value="Transcribed_RNA"/>
</dbReference>
<organism evidence="3">
    <name type="scientific">Trepomonas sp. PC1</name>
    <dbReference type="NCBI Taxonomy" id="1076344"/>
    <lineage>
        <taxon>Eukaryota</taxon>
        <taxon>Metamonada</taxon>
        <taxon>Diplomonadida</taxon>
        <taxon>Hexamitidae</taxon>
        <taxon>Hexamitinae</taxon>
        <taxon>Trepomonas</taxon>
    </lineage>
</organism>
<feature type="region of interest" description="Disordered" evidence="1">
    <location>
        <begin position="1"/>
        <end position="21"/>
    </location>
</feature>
<evidence type="ECO:0000313" key="3">
    <source>
        <dbReference type="EMBL" id="JAP95513.1"/>
    </source>
</evidence>
<dbReference type="AlphaFoldDB" id="A0A146KFM9"/>
<keyword evidence="2" id="KW-1133">Transmembrane helix</keyword>
<keyword evidence="2" id="KW-0472">Membrane</keyword>
<feature type="compositionally biased region" description="Basic and acidic residues" evidence="1">
    <location>
        <begin position="8"/>
        <end position="20"/>
    </location>
</feature>
<feature type="transmembrane region" description="Helical" evidence="2">
    <location>
        <begin position="27"/>
        <end position="47"/>
    </location>
</feature>
<protein>
    <submittedName>
        <fullName evidence="3">Uncharacterized protein</fullName>
    </submittedName>
</protein>
<sequence length="167" mass="19237">SKSQYIVNKKDKQKNKEPAKKPINKKVLTGVIAILVFTFASSIYSLIRTMKNTGSDKVKSNRPSIADIEIPRDVMDRVSRLKNTQDRENVIKEWAESQNITFKFKKDGSYVAIRDEKEYVLREADPDYVPVEEKGDMPSGDEPIDHQIDDPMDSYTPDEIRDDPRDE</sequence>
<feature type="non-terminal residue" evidence="3">
    <location>
        <position position="167"/>
    </location>
</feature>
<feature type="compositionally biased region" description="Basic and acidic residues" evidence="1">
    <location>
        <begin position="124"/>
        <end position="136"/>
    </location>
</feature>
<feature type="compositionally biased region" description="Basic and acidic residues" evidence="1">
    <location>
        <begin position="158"/>
        <end position="167"/>
    </location>
</feature>